<dbReference type="SMART" id="SM00409">
    <property type="entry name" value="IG"/>
    <property type="match status" value="1"/>
</dbReference>
<dbReference type="Proteomes" id="UP000507470">
    <property type="component" value="Unassembled WGS sequence"/>
</dbReference>
<name>A0A6J8CCN5_MYTCO</name>
<feature type="domain" description="Ig-like" evidence="1">
    <location>
        <begin position="1"/>
        <end position="69"/>
    </location>
</feature>
<evidence type="ECO:0000313" key="2">
    <source>
        <dbReference type="EMBL" id="CAC5394095.1"/>
    </source>
</evidence>
<dbReference type="InterPro" id="IPR007110">
    <property type="entry name" value="Ig-like_dom"/>
</dbReference>
<dbReference type="InterPro" id="IPR013783">
    <property type="entry name" value="Ig-like_fold"/>
</dbReference>
<evidence type="ECO:0000313" key="3">
    <source>
        <dbReference type="Proteomes" id="UP000507470"/>
    </source>
</evidence>
<dbReference type="PROSITE" id="PS50835">
    <property type="entry name" value="IG_LIKE"/>
    <property type="match status" value="1"/>
</dbReference>
<keyword evidence="2" id="KW-0808">Transferase</keyword>
<dbReference type="Gene3D" id="2.60.40.10">
    <property type="entry name" value="Immunoglobulins"/>
    <property type="match status" value="1"/>
</dbReference>
<sequence>MDRTVVCNKSSSVQIVCIGYGDNVSYSSWIHSYNDQFIRNISGEQQNNRSTLAINNCKFEDLGTYTCTAWYEVDNETYWSNVKTYLTVYGPPIAGRIKTTMKPTVLSIAFYSSIQPTEIQWYENKMLINNVQGFYLQTFEQNFTVHMHGIPVIVQGFITNLTLDDTKSGEYSVLLNNGYGEYNHKFQLSEGIYYTHYLLCFNIKITKTG</sequence>
<dbReference type="InterPro" id="IPR013151">
    <property type="entry name" value="Immunoglobulin_dom"/>
</dbReference>
<dbReference type="InterPro" id="IPR003599">
    <property type="entry name" value="Ig_sub"/>
</dbReference>
<proteinExistence type="predicted"/>
<evidence type="ECO:0000259" key="1">
    <source>
        <dbReference type="PROSITE" id="PS50835"/>
    </source>
</evidence>
<dbReference type="EMBL" id="CACVKT020005253">
    <property type="protein sequence ID" value="CAC5394095.1"/>
    <property type="molecule type" value="Genomic_DNA"/>
</dbReference>
<reference evidence="2 3" key="1">
    <citation type="submission" date="2020-06" db="EMBL/GenBank/DDBJ databases">
        <authorList>
            <person name="Li R."/>
            <person name="Bekaert M."/>
        </authorList>
    </citation>
    <scope>NUCLEOTIDE SEQUENCE [LARGE SCALE GENOMIC DNA]</scope>
    <source>
        <strain evidence="3">wild</strain>
    </source>
</reference>
<organism evidence="2 3">
    <name type="scientific">Mytilus coruscus</name>
    <name type="common">Sea mussel</name>
    <dbReference type="NCBI Taxonomy" id="42192"/>
    <lineage>
        <taxon>Eukaryota</taxon>
        <taxon>Metazoa</taxon>
        <taxon>Spiralia</taxon>
        <taxon>Lophotrochozoa</taxon>
        <taxon>Mollusca</taxon>
        <taxon>Bivalvia</taxon>
        <taxon>Autobranchia</taxon>
        <taxon>Pteriomorphia</taxon>
        <taxon>Mytilida</taxon>
        <taxon>Mytiloidea</taxon>
        <taxon>Mytilidae</taxon>
        <taxon>Mytilinae</taxon>
        <taxon>Mytilus</taxon>
    </lineage>
</organism>
<accession>A0A6J8CCN5</accession>
<dbReference type="Pfam" id="PF00047">
    <property type="entry name" value="ig"/>
    <property type="match status" value="1"/>
</dbReference>
<dbReference type="OrthoDB" id="6125641at2759"/>
<gene>
    <name evidence="2" type="ORF">MCOR_28890</name>
</gene>
<dbReference type="GO" id="GO:0004687">
    <property type="term" value="F:myosin light chain kinase activity"/>
    <property type="evidence" value="ECO:0007669"/>
    <property type="project" value="UniProtKB-EC"/>
</dbReference>
<dbReference type="InterPro" id="IPR036179">
    <property type="entry name" value="Ig-like_dom_sf"/>
</dbReference>
<protein>
    <submittedName>
        <fullName evidence="2">MYLK</fullName>
        <ecNumber evidence="2">2.7.11.18</ecNumber>
    </submittedName>
</protein>
<dbReference type="SUPFAM" id="SSF48726">
    <property type="entry name" value="Immunoglobulin"/>
    <property type="match status" value="1"/>
</dbReference>
<dbReference type="EC" id="2.7.11.18" evidence="2"/>
<dbReference type="AlphaFoldDB" id="A0A6J8CCN5"/>
<keyword evidence="3" id="KW-1185">Reference proteome</keyword>